<dbReference type="InterPro" id="IPR027405">
    <property type="entry name" value="YidB-like"/>
</dbReference>
<name>A0A7W4IQX5_9PROT</name>
<reference evidence="1 2" key="1">
    <citation type="submission" date="2020-04" db="EMBL/GenBank/DDBJ databases">
        <title>Description of novel Gluconacetobacter.</title>
        <authorList>
            <person name="Sombolestani A."/>
        </authorList>
    </citation>
    <scope>NUCLEOTIDE SEQUENCE [LARGE SCALE GENOMIC DNA]</scope>
    <source>
        <strain evidence="1 2">LMG 27801</strain>
    </source>
</reference>
<protein>
    <submittedName>
        <fullName evidence="1">Uncharacterized protein</fullName>
    </submittedName>
</protein>
<keyword evidence="2" id="KW-1185">Reference proteome</keyword>
<proteinExistence type="predicted"/>
<dbReference type="Gene3D" id="1.10.10.690">
    <property type="entry name" value="YidB-like"/>
    <property type="match status" value="1"/>
</dbReference>
<dbReference type="Proteomes" id="UP000559860">
    <property type="component" value="Unassembled WGS sequence"/>
</dbReference>
<gene>
    <name evidence="1" type="ORF">HLH36_03395</name>
</gene>
<evidence type="ECO:0000313" key="2">
    <source>
        <dbReference type="Proteomes" id="UP000559860"/>
    </source>
</evidence>
<sequence>MTTAYSGVAGSFERASALSPPAGPPEWAAYLEALLAGGEPRNGYEALLHRAADIGLYDVVRSWGMTDTPMPIDKMTTRLLLPAEMLAAITRETAWSEDETLTVLTTELPLAVRRHSTRQRFNRFGHTGCHGEDPVRR</sequence>
<evidence type="ECO:0000313" key="1">
    <source>
        <dbReference type="EMBL" id="MBB2167409.1"/>
    </source>
</evidence>
<accession>A0A7W4IQX5</accession>
<dbReference type="SUPFAM" id="SSF140804">
    <property type="entry name" value="YidB-like"/>
    <property type="match status" value="1"/>
</dbReference>
<organism evidence="1 2">
    <name type="scientific">Gluconacetobacter aggeris</name>
    <dbReference type="NCBI Taxonomy" id="1286186"/>
    <lineage>
        <taxon>Bacteria</taxon>
        <taxon>Pseudomonadati</taxon>
        <taxon>Pseudomonadota</taxon>
        <taxon>Alphaproteobacteria</taxon>
        <taxon>Acetobacterales</taxon>
        <taxon>Acetobacteraceae</taxon>
        <taxon>Gluconacetobacter</taxon>
    </lineage>
</organism>
<comment type="caution">
    <text evidence="1">The sequence shown here is derived from an EMBL/GenBank/DDBJ whole genome shotgun (WGS) entry which is preliminary data.</text>
</comment>
<dbReference type="EMBL" id="JABEQD010000002">
    <property type="protein sequence ID" value="MBB2167409.1"/>
    <property type="molecule type" value="Genomic_DNA"/>
</dbReference>
<dbReference type="AlphaFoldDB" id="A0A7W4IQX5"/>
<dbReference type="RefSeq" id="WP_182985072.1">
    <property type="nucleotide sequence ID" value="NZ_JABEQD010000002.1"/>
</dbReference>